<proteinExistence type="predicted"/>
<evidence type="ECO:0000313" key="2">
    <source>
        <dbReference type="Proteomes" id="UP000602050"/>
    </source>
</evidence>
<accession>A0A8J2ZQX4</accession>
<dbReference type="AlphaFoldDB" id="A0A8J2ZQX4"/>
<organism evidence="1 2">
    <name type="scientific">Compostibacillus humi</name>
    <dbReference type="NCBI Taxonomy" id="1245525"/>
    <lineage>
        <taxon>Bacteria</taxon>
        <taxon>Bacillati</taxon>
        <taxon>Bacillota</taxon>
        <taxon>Bacilli</taxon>
        <taxon>Bacillales</taxon>
        <taxon>Bacillaceae</taxon>
        <taxon>Compostibacillus</taxon>
    </lineage>
</organism>
<keyword evidence="2" id="KW-1185">Reference proteome</keyword>
<protein>
    <submittedName>
        <fullName evidence="1">Uncharacterized protein</fullName>
    </submittedName>
</protein>
<sequence length="81" mass="9522">MTFCYYLASDQIMKPWDGPISIHLSRTNLHIPGFDVPVQFEIFNGLEEDWELEDLLQYIHHHTAPYNVYTVQIANLLNSQE</sequence>
<comment type="caution">
    <text evidence="1">The sequence shown here is derived from an EMBL/GenBank/DDBJ whole genome shotgun (WGS) entry which is preliminary data.</text>
</comment>
<gene>
    <name evidence="1" type="ORF">GCM10010978_04720</name>
</gene>
<evidence type="ECO:0000313" key="1">
    <source>
        <dbReference type="EMBL" id="GGH70122.1"/>
    </source>
</evidence>
<dbReference type="RefSeq" id="WP_188390768.1">
    <property type="nucleotide sequence ID" value="NZ_BMEV01000005.1"/>
</dbReference>
<dbReference type="Proteomes" id="UP000602050">
    <property type="component" value="Unassembled WGS sequence"/>
</dbReference>
<reference evidence="1" key="2">
    <citation type="submission" date="2020-09" db="EMBL/GenBank/DDBJ databases">
        <authorList>
            <person name="Sun Q."/>
            <person name="Zhou Y."/>
        </authorList>
    </citation>
    <scope>NUCLEOTIDE SEQUENCE</scope>
    <source>
        <strain evidence="1">CGMCC 1.12360</strain>
    </source>
</reference>
<reference evidence="1" key="1">
    <citation type="journal article" date="2014" name="Int. J. Syst. Evol. Microbiol.">
        <title>Complete genome sequence of Corynebacterium casei LMG S-19264T (=DSM 44701T), isolated from a smear-ripened cheese.</title>
        <authorList>
            <consortium name="US DOE Joint Genome Institute (JGI-PGF)"/>
            <person name="Walter F."/>
            <person name="Albersmeier A."/>
            <person name="Kalinowski J."/>
            <person name="Ruckert C."/>
        </authorList>
    </citation>
    <scope>NUCLEOTIDE SEQUENCE</scope>
    <source>
        <strain evidence="1">CGMCC 1.12360</strain>
    </source>
</reference>
<dbReference type="EMBL" id="BMEV01000005">
    <property type="protein sequence ID" value="GGH70122.1"/>
    <property type="molecule type" value="Genomic_DNA"/>
</dbReference>
<name>A0A8J2ZQX4_9BACI</name>